<dbReference type="Pfam" id="PF04328">
    <property type="entry name" value="Sel_put"/>
    <property type="match status" value="1"/>
</dbReference>
<name>A0ABW9B4U9_9BURK</name>
<feature type="compositionally biased region" description="Polar residues" evidence="1">
    <location>
        <begin position="14"/>
        <end position="24"/>
    </location>
</feature>
<dbReference type="InterPro" id="IPR007423">
    <property type="entry name" value="Sel_put"/>
</dbReference>
<organism evidence="2 3">
    <name type="scientific">Paraburkholderia dipogonis</name>
    <dbReference type="NCBI Taxonomy" id="1211383"/>
    <lineage>
        <taxon>Bacteria</taxon>
        <taxon>Pseudomonadati</taxon>
        <taxon>Pseudomonadota</taxon>
        <taxon>Betaproteobacteria</taxon>
        <taxon>Burkholderiales</taxon>
        <taxon>Burkholderiaceae</taxon>
        <taxon>Paraburkholderia</taxon>
    </lineage>
</organism>
<evidence type="ECO:0000313" key="3">
    <source>
        <dbReference type="Proteomes" id="UP001629230"/>
    </source>
</evidence>
<proteinExistence type="predicted"/>
<evidence type="ECO:0000313" key="2">
    <source>
        <dbReference type="EMBL" id="MFM0007930.1"/>
    </source>
</evidence>
<sequence>MKTIFNGKRLTVPGQATSGRPGSNTLATQLSDFARTMRGACMLMFGMPDYERYAEHMAARHPCDPLMSRGEFFTWAVERKYCRNGPRCC</sequence>
<reference evidence="2 3" key="1">
    <citation type="journal article" date="2024" name="Chem. Sci.">
        <title>Discovery of megapolipeptins by genome mining of a Burkholderiales bacteria collection.</title>
        <authorList>
            <person name="Paulo B.S."/>
            <person name="Recchia M.J.J."/>
            <person name="Lee S."/>
            <person name="Fergusson C.H."/>
            <person name="Romanowski S.B."/>
            <person name="Hernandez A."/>
            <person name="Krull N."/>
            <person name="Liu D.Y."/>
            <person name="Cavanagh H."/>
            <person name="Bos A."/>
            <person name="Gray C.A."/>
            <person name="Murphy B.T."/>
            <person name="Linington R.G."/>
            <person name="Eustaquio A.S."/>
        </authorList>
    </citation>
    <scope>NUCLEOTIDE SEQUENCE [LARGE SCALE GENOMIC DNA]</scope>
    <source>
        <strain evidence="2 3">RL17-350-BIC-A</strain>
    </source>
</reference>
<protein>
    <submittedName>
        <fullName evidence="2">YbdD/YjiX family protein</fullName>
    </submittedName>
</protein>
<feature type="region of interest" description="Disordered" evidence="1">
    <location>
        <begin position="1"/>
        <end position="24"/>
    </location>
</feature>
<dbReference type="RefSeq" id="WP_408182744.1">
    <property type="nucleotide sequence ID" value="NZ_JAQQEZ010000074.1"/>
</dbReference>
<accession>A0ABW9B4U9</accession>
<dbReference type="EMBL" id="JAQQEZ010000074">
    <property type="protein sequence ID" value="MFM0007930.1"/>
    <property type="molecule type" value="Genomic_DNA"/>
</dbReference>
<comment type="caution">
    <text evidence="2">The sequence shown here is derived from an EMBL/GenBank/DDBJ whole genome shotgun (WGS) entry which is preliminary data.</text>
</comment>
<evidence type="ECO:0000256" key="1">
    <source>
        <dbReference type="SAM" id="MobiDB-lite"/>
    </source>
</evidence>
<dbReference type="PANTHER" id="PTHR38453">
    <property type="entry name" value="CYTOPLASMIC PROTEIN-RELATED"/>
    <property type="match status" value="1"/>
</dbReference>
<keyword evidence="3" id="KW-1185">Reference proteome</keyword>
<dbReference type="Proteomes" id="UP001629230">
    <property type="component" value="Unassembled WGS sequence"/>
</dbReference>
<gene>
    <name evidence="2" type="ORF">PQR57_44265</name>
</gene>
<dbReference type="PANTHER" id="PTHR38453:SF1">
    <property type="entry name" value="CYTOPLASMIC PROTEIN"/>
    <property type="match status" value="1"/>
</dbReference>